<evidence type="ECO:0000313" key="4">
    <source>
        <dbReference type="Proteomes" id="UP000252698"/>
    </source>
</evidence>
<dbReference type="GO" id="GO:0015074">
    <property type="term" value="P:DNA integration"/>
    <property type="evidence" value="ECO:0007669"/>
    <property type="project" value="InterPro"/>
</dbReference>
<evidence type="ECO:0000259" key="2">
    <source>
        <dbReference type="Pfam" id="PF13683"/>
    </source>
</evidence>
<dbReference type="KEGG" id="sata:C5746_05520"/>
<name>A0A2Z5J820_STRAR</name>
<dbReference type="EMBL" id="CP027306">
    <property type="protein sequence ID" value="AXE76478.1"/>
    <property type="molecule type" value="Genomic_DNA"/>
</dbReference>
<feature type="domain" description="Integrase catalytic" evidence="2">
    <location>
        <begin position="25"/>
        <end position="57"/>
    </location>
</feature>
<gene>
    <name evidence="3" type="ORF">C5746_05520</name>
</gene>
<dbReference type="InterPro" id="IPR012337">
    <property type="entry name" value="RNaseH-like_sf"/>
</dbReference>
<feature type="region of interest" description="Disordered" evidence="1">
    <location>
        <begin position="1"/>
        <end position="23"/>
    </location>
</feature>
<dbReference type="AlphaFoldDB" id="A0A2Z5J820"/>
<sequence>MEVHAPDTRPEPRAGGGLGVPPRREWKSLAQVELATAEWTDWYNHRRLHGEIGHVPPVEYEANYYMESTKPQVTTTI</sequence>
<dbReference type="Pfam" id="PF13683">
    <property type="entry name" value="rve_3"/>
    <property type="match status" value="1"/>
</dbReference>
<dbReference type="InterPro" id="IPR001584">
    <property type="entry name" value="Integrase_cat-core"/>
</dbReference>
<evidence type="ECO:0000256" key="1">
    <source>
        <dbReference type="SAM" id="MobiDB-lite"/>
    </source>
</evidence>
<protein>
    <recommendedName>
        <fullName evidence="2">Integrase catalytic domain-containing protein</fullName>
    </recommendedName>
</protein>
<organism evidence="3 4">
    <name type="scientific">Streptomyces atratus</name>
    <dbReference type="NCBI Taxonomy" id="1893"/>
    <lineage>
        <taxon>Bacteria</taxon>
        <taxon>Bacillati</taxon>
        <taxon>Actinomycetota</taxon>
        <taxon>Actinomycetes</taxon>
        <taxon>Kitasatosporales</taxon>
        <taxon>Streptomycetaceae</taxon>
        <taxon>Streptomyces</taxon>
    </lineage>
</organism>
<proteinExistence type="predicted"/>
<dbReference type="Proteomes" id="UP000252698">
    <property type="component" value="Chromosome"/>
</dbReference>
<accession>A0A2Z5J820</accession>
<reference evidence="3 4" key="1">
    <citation type="journal article" date="2018" name="Front. Microbiol.">
        <title>Genome Sequencing of Streptomyces atratus SCSIOZH16 and Activation Production of Nocardamine via Metabolic Engineering.</title>
        <authorList>
            <person name="Li Y."/>
            <person name="Zhang C."/>
            <person name="Liu C."/>
            <person name="Ju J."/>
            <person name="Ma J."/>
        </authorList>
    </citation>
    <scope>NUCLEOTIDE SEQUENCE [LARGE SCALE GENOMIC DNA]</scope>
    <source>
        <strain evidence="3 4">SCSIO_ZH16</strain>
    </source>
</reference>
<feature type="compositionally biased region" description="Basic and acidic residues" evidence="1">
    <location>
        <begin position="1"/>
        <end position="12"/>
    </location>
</feature>
<dbReference type="SUPFAM" id="SSF53098">
    <property type="entry name" value="Ribonuclease H-like"/>
    <property type="match status" value="1"/>
</dbReference>
<evidence type="ECO:0000313" key="3">
    <source>
        <dbReference type="EMBL" id="AXE76478.1"/>
    </source>
</evidence>